<feature type="domain" description="Reverse transcriptase" evidence="2">
    <location>
        <begin position="768"/>
        <end position="1032"/>
    </location>
</feature>
<protein>
    <submittedName>
        <fullName evidence="4">Uncharacterized protein</fullName>
    </submittedName>
</protein>
<dbReference type="InterPro" id="IPR043502">
    <property type="entry name" value="DNA/RNA_pol_sf"/>
</dbReference>
<dbReference type="EMBL" id="JAAPAO010001188">
    <property type="protein sequence ID" value="KAF4650748.1"/>
    <property type="molecule type" value="Genomic_DNA"/>
</dbReference>
<dbReference type="Gene3D" id="3.60.10.10">
    <property type="entry name" value="Endonuclease/exonuclease/phosphatase"/>
    <property type="match status" value="1"/>
</dbReference>
<dbReference type="CDD" id="cd01650">
    <property type="entry name" value="RT_nLTR_like"/>
    <property type="match status" value="1"/>
</dbReference>
<dbReference type="CDD" id="cd09276">
    <property type="entry name" value="Rnase_HI_RT_non_LTR"/>
    <property type="match status" value="1"/>
</dbReference>
<dbReference type="Gene3D" id="3.30.420.10">
    <property type="entry name" value="Ribonuclease H-like superfamily/Ribonuclease H"/>
    <property type="match status" value="1"/>
</dbReference>
<dbReference type="PROSITE" id="PS50879">
    <property type="entry name" value="RNASE_H_1"/>
    <property type="match status" value="1"/>
</dbReference>
<dbReference type="GO" id="GO:0004523">
    <property type="term" value="F:RNA-DNA hybrid ribonuclease activity"/>
    <property type="evidence" value="ECO:0007669"/>
    <property type="project" value="InterPro"/>
</dbReference>
<dbReference type="GO" id="GO:0003676">
    <property type="term" value="F:nucleic acid binding"/>
    <property type="evidence" value="ECO:0007669"/>
    <property type="project" value="InterPro"/>
</dbReference>
<evidence type="ECO:0000256" key="1">
    <source>
        <dbReference type="SAM" id="MobiDB-lite"/>
    </source>
</evidence>
<dbReference type="Pfam" id="PF14529">
    <property type="entry name" value="Exo_endo_phos_2"/>
    <property type="match status" value="1"/>
</dbReference>
<proteinExistence type="predicted"/>
<dbReference type="PANTHER" id="PTHR19446">
    <property type="entry name" value="REVERSE TRANSCRIPTASES"/>
    <property type="match status" value="1"/>
</dbReference>
<evidence type="ECO:0000259" key="3">
    <source>
        <dbReference type="PROSITE" id="PS50879"/>
    </source>
</evidence>
<accession>A0A7J6KU53</accession>
<dbReference type="InterPro" id="IPR012337">
    <property type="entry name" value="RNaseH-like_sf"/>
</dbReference>
<feature type="region of interest" description="Disordered" evidence="1">
    <location>
        <begin position="588"/>
        <end position="608"/>
    </location>
</feature>
<evidence type="ECO:0000259" key="2">
    <source>
        <dbReference type="PROSITE" id="PS50878"/>
    </source>
</evidence>
<feature type="compositionally biased region" description="Basic residues" evidence="1">
    <location>
        <begin position="592"/>
        <end position="602"/>
    </location>
</feature>
<comment type="caution">
    <text evidence="4">The sequence shown here is derived from an EMBL/GenBank/DDBJ whole genome shotgun (WGS) entry which is preliminary data.</text>
</comment>
<dbReference type="InterPro" id="IPR002156">
    <property type="entry name" value="RNaseH_domain"/>
</dbReference>
<dbReference type="InterPro" id="IPR005135">
    <property type="entry name" value="Endo/exonuclease/phosphatase"/>
</dbReference>
<dbReference type="InterPro" id="IPR036691">
    <property type="entry name" value="Endo/exonu/phosph_ase_sf"/>
</dbReference>
<dbReference type="InterPro" id="IPR000477">
    <property type="entry name" value="RT_dom"/>
</dbReference>
<organism evidence="4 5">
    <name type="scientific">Perkinsus chesapeaki</name>
    <name type="common">Clam parasite</name>
    <name type="synonym">Perkinsus andrewsi</name>
    <dbReference type="NCBI Taxonomy" id="330153"/>
    <lineage>
        <taxon>Eukaryota</taxon>
        <taxon>Sar</taxon>
        <taxon>Alveolata</taxon>
        <taxon>Perkinsozoa</taxon>
        <taxon>Perkinsea</taxon>
        <taxon>Perkinsida</taxon>
        <taxon>Perkinsidae</taxon>
        <taxon>Perkinsus</taxon>
    </lineage>
</organism>
<gene>
    <name evidence="4" type="ORF">FOL47_000881</name>
</gene>
<feature type="domain" description="RNase H type-1" evidence="3">
    <location>
        <begin position="1219"/>
        <end position="1350"/>
    </location>
</feature>
<dbReference type="Pfam" id="PF00078">
    <property type="entry name" value="RVT_1"/>
    <property type="match status" value="1"/>
</dbReference>
<sequence>MSSIPDNSDAASCDSDGRAPISKVLNQIEDLVKYEANKRISKERGELGEKLVSEVRLYLFELLEENRSLRKDLEDSVDNPWQRSYRDAAVSGVQPPSTNRVFTPNVKNKSVLLNPTTPQPVDSQDANLKKIKDALDGLEIIRIKPRQQGIEVITSPSTAVEDIQSKLVQNHLPFTAGVAPKLQPEVLIFTGDYQEDIQNLPADIKTHNPKLDPSTWHTVRSNDKITIYRMNADQRKELISRGGCFVKGQKLKCKDVVTVRVCLTCGKAHANPANCKTKPEDRICVRCCGKHSLKPGECPIEGFPDRLKCCLCGLEGHTPFRGDNSCCHKTNELKQRKVNMTDYGDGPLPCQNSQSSKASVYIHHNLSHLFAVVPSISSDESIMVTSSNLCVCSFYIPPGSDDILFLWQLSDALLHRGDVILAGDCNGYHDLWGVLHPERRNGAANRTGNQVAEFMDACLLNCANDTINLKPTYKHVASATDDSRESIVVITLYGSDTIVRDWYVSEEESLSDHFIISFKAGPNNQEDPYNTSVTGQNALSDLCFSRTNWEMYHDFLAKNPLDTSTPIRNEETISLRLESLRARLQEAARAATPKKKPPRQRKDKQWWDDDCRQARANLKRQERLYGKGSEEYKASRTTYRELIDLKKSKGFETFANRIEMDMNFLKKVKSPARLGPSLLIGDSSPYETVERLSDTYLGSKEPPQAMPWPILSTSSASEAHITAEEVESILRSRRKNWNKASGEDGLRLRHLAETPHWVITELAGIYTACINFGFVPNSFKSALVCFLPKGKNEGKINSVRPISLLSVIGKLCEAVVGSKLQSMVDMMLNSDMMFGYLPNRSTSRLVNRIRKDVSGKKVWSIAALDCSNAFGNIKHESILNSLVKHDVHPALCNWIMNWLSGRVNHAHYLGVSTYRYSPGDRGTPQGAILSPLLFNIVCFDTLSELQRDPIYDGAGYNVNVLSYADDSFLVFNFRKGLPINEMDETIRACILCAGTYLDRIGLALSMEKTEVLTSYNSRCFQSQSIRILGVTLPKSLSGFLHLREGILKCQRTLGSVLRYVRKNYGLSVSAMLRIFDVVIVPTLTYALSCYGSTLFEKRSQKLLDQFQAKYLKSAYRISHFSATREVLALSGRHPLSVTLRDRACIEYLHNKDFRECLLLGVKTPVKKKFTAYLCEAVPEALTREFEVYGRMDGKDEDCTRHVRLSVNRSSAIELANARDLSKYRIYTDGSLCCKSNTAGAAFVVMDSSDLVVTQKYWRLPDHSTIAQCEIAALLEALKYCRRFLRPGEANIFTDSSSALLSICSTVAKDPLNLIRDLIKETKSMLCWIPSHSDEILGNDLADKAANVARSLPTFTPVARSKANAKRLLLVKMNGNLERDLLSCKMPVRSLLGSHHQRRLVWSNADILPPVIRVLLNRSKSLGSYRHRLGMQDSPLCPYCDVTDDGQHKIMVCPIIRNRPAWHNTIGTVGQYSISLERLKSLNLVCRSVESLGTGRALTD</sequence>
<name>A0A7J6KU53_PERCH</name>
<reference evidence="4 5" key="1">
    <citation type="submission" date="2020-04" db="EMBL/GenBank/DDBJ databases">
        <title>Perkinsus chesapeaki whole genome sequence.</title>
        <authorList>
            <person name="Bogema D.R."/>
        </authorList>
    </citation>
    <scope>NUCLEOTIDE SEQUENCE [LARGE SCALE GENOMIC DNA]</scope>
    <source>
        <strain evidence="4">ATCC PRA-425</strain>
    </source>
</reference>
<evidence type="ECO:0000313" key="5">
    <source>
        <dbReference type="Proteomes" id="UP000591131"/>
    </source>
</evidence>
<dbReference type="OrthoDB" id="8070015at2759"/>
<dbReference type="InterPro" id="IPR036397">
    <property type="entry name" value="RNaseH_sf"/>
</dbReference>
<keyword evidence="5" id="KW-1185">Reference proteome</keyword>
<dbReference type="SUPFAM" id="SSF53098">
    <property type="entry name" value="Ribonuclease H-like"/>
    <property type="match status" value="1"/>
</dbReference>
<dbReference type="SUPFAM" id="SSF56219">
    <property type="entry name" value="DNase I-like"/>
    <property type="match status" value="1"/>
</dbReference>
<dbReference type="SUPFAM" id="SSF56672">
    <property type="entry name" value="DNA/RNA polymerases"/>
    <property type="match status" value="1"/>
</dbReference>
<dbReference type="Proteomes" id="UP000591131">
    <property type="component" value="Unassembled WGS sequence"/>
</dbReference>
<dbReference type="PROSITE" id="PS50878">
    <property type="entry name" value="RT_POL"/>
    <property type="match status" value="1"/>
</dbReference>
<dbReference type="Pfam" id="PF00075">
    <property type="entry name" value="RNase_H"/>
    <property type="match status" value="1"/>
</dbReference>
<evidence type="ECO:0000313" key="4">
    <source>
        <dbReference type="EMBL" id="KAF4650748.1"/>
    </source>
</evidence>